<dbReference type="EMBL" id="SUNJ01003534">
    <property type="protein sequence ID" value="TPP65175.1"/>
    <property type="molecule type" value="Genomic_DNA"/>
</dbReference>
<organism evidence="1 2">
    <name type="scientific">Fasciola gigantica</name>
    <name type="common">Giant liver fluke</name>
    <dbReference type="NCBI Taxonomy" id="46835"/>
    <lineage>
        <taxon>Eukaryota</taxon>
        <taxon>Metazoa</taxon>
        <taxon>Spiralia</taxon>
        <taxon>Lophotrochozoa</taxon>
        <taxon>Platyhelminthes</taxon>
        <taxon>Trematoda</taxon>
        <taxon>Digenea</taxon>
        <taxon>Plagiorchiida</taxon>
        <taxon>Echinostomata</taxon>
        <taxon>Echinostomatoidea</taxon>
        <taxon>Fasciolidae</taxon>
        <taxon>Fasciola</taxon>
    </lineage>
</organism>
<proteinExistence type="predicted"/>
<dbReference type="OrthoDB" id="6223001at2759"/>
<sequence>MTSFDDLIFAVVQKGHEIVDDTLVNRFCRSLFCRHGFHQERLKEYSDHCDSYWRSLLRSTYSCTTEFDSLRVVPIKILTALVISNPKCSNESLEIVRQMLRIDYLLPTLLELTSYCLMGVRTLDDLFLFKKLFTEDICKYLLNMLHKTSNVHTKRLITITLAHSAVLGTHRHHFTENRILREEDITLLLMEMKLYKKFTVKSELTTEIPVPLIQRALQDQVQNYGAQILFLVCANRFHIEESAFGEFTNFLTNLTSWTYLCAQTICVYLRHGIPLSSPLWNMVLTSWSDEVSSFLVLGHFEELNRLIKPICGFARSLCTRSIYIPCENLHNLLVNAAGKVSIRDSEIRCNIWYLLSIIVTPMHADMLEPISERLDNLVSDVSHQDAKELEAVLYTSEKLCSILTDTEKVIGFVERLIHLSGSSSDPQMSFLLFRHGVHICSSVGHKLRENDVLKTAQNCVMQCLNIVSERLCTISEKDQDTVEEIGAYSSMNFHSEQYMALTETLLKVATEQEVFSSFSSNKRKFHFIGMIGRLTDSSVVSQSGFYLSNELRILFICALAHCIASVLADQPALMSDEDGFSIEQAWTTFSSLIKFDPTDLSGYSSATDNLMKAQEKLSQIKLSGLSKLEQRITQGMKEQVDLVTHSLDDLRRGVEPVHSCPECCEVPDQLIQDIMTTRSGDMVQDCVEG</sequence>
<accession>A0A504YXE0</accession>
<dbReference type="Proteomes" id="UP000316759">
    <property type="component" value="Unassembled WGS sequence"/>
</dbReference>
<dbReference type="AlphaFoldDB" id="A0A504YXE0"/>
<dbReference type="STRING" id="46835.A0A504YXE0"/>
<gene>
    <name evidence="1" type="ORF">FGIG_07837</name>
</gene>
<reference evidence="1 2" key="1">
    <citation type="submission" date="2019-04" db="EMBL/GenBank/DDBJ databases">
        <title>Annotation for the trematode Fasciola gigantica.</title>
        <authorList>
            <person name="Choi Y.-J."/>
        </authorList>
    </citation>
    <scope>NUCLEOTIDE SEQUENCE [LARGE SCALE GENOMIC DNA]</scope>
    <source>
        <strain evidence="1">Uganda_cow_1</strain>
    </source>
</reference>
<name>A0A504YXE0_FASGI</name>
<evidence type="ECO:0000313" key="1">
    <source>
        <dbReference type="EMBL" id="TPP65175.1"/>
    </source>
</evidence>
<keyword evidence="2" id="KW-1185">Reference proteome</keyword>
<evidence type="ECO:0000313" key="2">
    <source>
        <dbReference type="Proteomes" id="UP000316759"/>
    </source>
</evidence>
<comment type="caution">
    <text evidence="1">The sequence shown here is derived from an EMBL/GenBank/DDBJ whole genome shotgun (WGS) entry which is preliminary data.</text>
</comment>
<protein>
    <submittedName>
        <fullName evidence="1">Uncharacterized protein</fullName>
    </submittedName>
</protein>